<comment type="caution">
    <text evidence="2">The sequence shown here is derived from an EMBL/GenBank/DDBJ whole genome shotgun (WGS) entry which is preliminary data.</text>
</comment>
<dbReference type="Pfam" id="PF10109">
    <property type="entry name" value="Phage_TAC_7"/>
    <property type="match status" value="1"/>
</dbReference>
<accession>A0ABT7XPA8</accession>
<proteinExistence type="predicted"/>
<feature type="region of interest" description="Disordered" evidence="1">
    <location>
        <begin position="96"/>
        <end position="119"/>
    </location>
</feature>
<organism evidence="2 3">
    <name type="scientific">Crenobacter oryzisoli</name>
    <dbReference type="NCBI Taxonomy" id="3056844"/>
    <lineage>
        <taxon>Bacteria</taxon>
        <taxon>Pseudomonadati</taxon>
        <taxon>Pseudomonadota</taxon>
        <taxon>Betaproteobacteria</taxon>
        <taxon>Neisseriales</taxon>
        <taxon>Neisseriaceae</taxon>
        <taxon>Crenobacter</taxon>
    </lineage>
</organism>
<evidence type="ECO:0000313" key="3">
    <source>
        <dbReference type="Proteomes" id="UP001168540"/>
    </source>
</evidence>
<evidence type="ECO:0000256" key="1">
    <source>
        <dbReference type="SAM" id="MobiDB-lite"/>
    </source>
</evidence>
<feature type="compositionally biased region" description="Polar residues" evidence="1">
    <location>
        <begin position="103"/>
        <end position="119"/>
    </location>
</feature>
<dbReference type="InterPro" id="IPR019289">
    <property type="entry name" value="Phage_tail_E/E"/>
</dbReference>
<protein>
    <submittedName>
        <fullName evidence="2">Phage tail assembly protein</fullName>
    </submittedName>
</protein>
<gene>
    <name evidence="2" type="ORF">QU481_11960</name>
</gene>
<name>A0ABT7XPA8_9NEIS</name>
<dbReference type="EMBL" id="JAUEDK010000019">
    <property type="protein sequence ID" value="MDN0075607.1"/>
    <property type="molecule type" value="Genomic_DNA"/>
</dbReference>
<dbReference type="RefSeq" id="WP_289830241.1">
    <property type="nucleotide sequence ID" value="NZ_JAUEDK010000019.1"/>
</dbReference>
<reference evidence="2" key="1">
    <citation type="submission" date="2023-06" db="EMBL/GenBank/DDBJ databases">
        <authorList>
            <person name="Zhang S."/>
        </authorList>
    </citation>
    <scope>NUCLEOTIDE SEQUENCE</scope>
    <source>
        <strain evidence="2">SG2303</strain>
    </source>
</reference>
<sequence length="119" mass="12765">MSKTTTVTLENPITRGANTITTIALRRPNVETLKGLALSDVLSMDVQTLVTLLPRISTPSLTQHEVKEMDPADLMALGQEVTYFLLPKRTVDQVKAEIGDGQTAPSTSTSSNKQAPVSA</sequence>
<dbReference type="Proteomes" id="UP001168540">
    <property type="component" value="Unassembled WGS sequence"/>
</dbReference>
<evidence type="ECO:0000313" key="2">
    <source>
        <dbReference type="EMBL" id="MDN0075607.1"/>
    </source>
</evidence>
<keyword evidence="3" id="KW-1185">Reference proteome</keyword>